<sequence>MQEGFIFCVKRVSVTTSRNFFENGELIRRYISNDDVIRSPELTEKSHFIIYTTRNKHDYNEHAAVKEEIWKFNSRSE</sequence>
<dbReference type="Proteomes" id="UP000247459">
    <property type="component" value="Unassembled WGS sequence"/>
</dbReference>
<protein>
    <submittedName>
        <fullName evidence="1">Uncharacterized protein</fullName>
    </submittedName>
</protein>
<gene>
    <name evidence="1" type="ORF">PIL02S_03104</name>
</gene>
<accession>A0A2W0CJI6</accession>
<comment type="caution">
    <text evidence="1">The sequence shown here is derived from an EMBL/GenBank/DDBJ whole genome shotgun (WGS) entry which is preliminary data.</text>
</comment>
<dbReference type="EMBL" id="PRLG01000020">
    <property type="protein sequence ID" value="PYY27988.1"/>
    <property type="molecule type" value="Genomic_DNA"/>
</dbReference>
<reference evidence="1 2" key="1">
    <citation type="submission" date="2018-01" db="EMBL/GenBank/DDBJ databases">
        <title>Genome sequence of the PGP bacterium Paenibacillus illinoisensis E3.</title>
        <authorList>
            <person name="Rolli E."/>
            <person name="Marasco R."/>
            <person name="Bessem C."/>
            <person name="Michoud G."/>
            <person name="Gaiarsa S."/>
            <person name="Borin S."/>
            <person name="Daffonchio D."/>
        </authorList>
    </citation>
    <scope>NUCLEOTIDE SEQUENCE [LARGE SCALE GENOMIC DNA]</scope>
    <source>
        <strain evidence="1 2">E3</strain>
    </source>
</reference>
<evidence type="ECO:0000313" key="1">
    <source>
        <dbReference type="EMBL" id="PYY27988.1"/>
    </source>
</evidence>
<name>A0A2W0CJI6_9BACL</name>
<evidence type="ECO:0000313" key="2">
    <source>
        <dbReference type="Proteomes" id="UP000247459"/>
    </source>
</evidence>
<proteinExistence type="predicted"/>
<organism evidence="1 2">
    <name type="scientific">Paenibacillus illinoisensis</name>
    <dbReference type="NCBI Taxonomy" id="59845"/>
    <lineage>
        <taxon>Bacteria</taxon>
        <taxon>Bacillati</taxon>
        <taxon>Bacillota</taxon>
        <taxon>Bacilli</taxon>
        <taxon>Bacillales</taxon>
        <taxon>Paenibacillaceae</taxon>
        <taxon>Paenibacillus</taxon>
    </lineage>
</organism>
<dbReference type="AlphaFoldDB" id="A0A2W0CJI6"/>